<feature type="domain" description="Nudix hydrolase" evidence="3">
    <location>
        <begin position="9"/>
        <end position="139"/>
    </location>
</feature>
<evidence type="ECO:0000313" key="4">
    <source>
        <dbReference type="EMBL" id="MBB2203681.1"/>
    </source>
</evidence>
<dbReference type="Proteomes" id="UP000540556">
    <property type="component" value="Unassembled WGS sequence"/>
</dbReference>
<dbReference type="InterPro" id="IPR000086">
    <property type="entry name" value="NUDIX_hydrolase_dom"/>
</dbReference>
<keyword evidence="5" id="KW-1185">Reference proteome</keyword>
<evidence type="ECO:0000256" key="1">
    <source>
        <dbReference type="ARBA" id="ARBA00001946"/>
    </source>
</evidence>
<dbReference type="EMBL" id="JABEQK010000001">
    <property type="protein sequence ID" value="MBB2203681.1"/>
    <property type="molecule type" value="Genomic_DNA"/>
</dbReference>
<accession>A0A7W4PRA3</accession>
<dbReference type="Pfam" id="PF00293">
    <property type="entry name" value="NUDIX"/>
    <property type="match status" value="1"/>
</dbReference>
<dbReference type="Gene3D" id="3.90.79.10">
    <property type="entry name" value="Nucleoside Triphosphate Pyrophosphohydrolase"/>
    <property type="match status" value="1"/>
</dbReference>
<dbReference type="AlphaFoldDB" id="A0A7W4PRA3"/>
<dbReference type="PANTHER" id="PTHR43046:SF2">
    <property type="entry name" value="8-OXO-DGTP DIPHOSPHATASE-RELATED"/>
    <property type="match status" value="1"/>
</dbReference>
<reference evidence="4 5" key="1">
    <citation type="submission" date="2020-04" db="EMBL/GenBank/DDBJ databases">
        <title>Description of novel Gluconacetobacter.</title>
        <authorList>
            <person name="Sombolestani A."/>
        </authorList>
    </citation>
    <scope>NUCLEOTIDE SEQUENCE [LARGE SCALE GENOMIC DNA]</scope>
    <source>
        <strain evidence="4 5">LMG 27800</strain>
    </source>
</reference>
<proteinExistence type="predicted"/>
<organism evidence="4 5">
    <name type="scientific">Gluconacetobacter takamatsuzukensis</name>
    <dbReference type="NCBI Taxonomy" id="1286190"/>
    <lineage>
        <taxon>Bacteria</taxon>
        <taxon>Pseudomonadati</taxon>
        <taxon>Pseudomonadota</taxon>
        <taxon>Alphaproteobacteria</taxon>
        <taxon>Acetobacterales</taxon>
        <taxon>Acetobacteraceae</taxon>
        <taxon>Gluconacetobacter</taxon>
    </lineage>
</organism>
<evidence type="ECO:0000256" key="2">
    <source>
        <dbReference type="ARBA" id="ARBA00022801"/>
    </source>
</evidence>
<dbReference type="PROSITE" id="PS51462">
    <property type="entry name" value="NUDIX"/>
    <property type="match status" value="1"/>
</dbReference>
<gene>
    <name evidence="4" type="ORF">HLH27_01440</name>
</gene>
<comment type="cofactor">
    <cofactor evidence="1">
        <name>Mg(2+)</name>
        <dbReference type="ChEBI" id="CHEBI:18420"/>
    </cofactor>
</comment>
<dbReference type="PROSITE" id="PS00893">
    <property type="entry name" value="NUDIX_BOX"/>
    <property type="match status" value="1"/>
</dbReference>
<dbReference type="PANTHER" id="PTHR43046">
    <property type="entry name" value="GDP-MANNOSE MANNOSYL HYDROLASE"/>
    <property type="match status" value="1"/>
</dbReference>
<dbReference type="InterPro" id="IPR020084">
    <property type="entry name" value="NUDIX_hydrolase_CS"/>
</dbReference>
<dbReference type="CDD" id="cd04690">
    <property type="entry name" value="NUDIX_Hydrolase"/>
    <property type="match status" value="1"/>
</dbReference>
<evidence type="ECO:0000259" key="3">
    <source>
        <dbReference type="PROSITE" id="PS51462"/>
    </source>
</evidence>
<dbReference type="GO" id="GO:0016787">
    <property type="term" value="F:hydrolase activity"/>
    <property type="evidence" value="ECO:0007669"/>
    <property type="project" value="UniProtKB-KW"/>
</dbReference>
<comment type="caution">
    <text evidence="4">The sequence shown here is derived from an EMBL/GenBank/DDBJ whole genome shotgun (WGS) entry which is preliminary data.</text>
</comment>
<sequence length="142" mass="15106">MSARRKAAGRVICVVAAAIVRDGALLVVRKRGTASFMLPGGKGEPEESEAETLQRELHEELGCRLRPEGLVLLGRFEAPAANEPGCVVRAAIYCGDLDGVPVIAAEIAEMLWLDVAGTDDPPIRLAPLLSRHVLPALCREAS</sequence>
<dbReference type="InterPro" id="IPR015797">
    <property type="entry name" value="NUDIX_hydrolase-like_dom_sf"/>
</dbReference>
<evidence type="ECO:0000313" key="5">
    <source>
        <dbReference type="Proteomes" id="UP000540556"/>
    </source>
</evidence>
<protein>
    <submittedName>
        <fullName evidence="4">NUDIX domain-containing protein</fullName>
    </submittedName>
</protein>
<dbReference type="SUPFAM" id="SSF55811">
    <property type="entry name" value="Nudix"/>
    <property type="match status" value="1"/>
</dbReference>
<name>A0A7W4PRA3_9PROT</name>
<keyword evidence="2" id="KW-0378">Hydrolase</keyword>